<comment type="caution">
    <text evidence="1">The sequence shown here is derived from an EMBL/GenBank/DDBJ whole genome shotgun (WGS) entry which is preliminary data.</text>
</comment>
<dbReference type="Proteomes" id="UP001165101">
    <property type="component" value="Unassembled WGS sequence"/>
</dbReference>
<reference evidence="1" key="1">
    <citation type="submission" date="2023-04" db="EMBL/GenBank/DDBJ databases">
        <title>Candida boidinii NBRC 1967.</title>
        <authorList>
            <person name="Ichikawa N."/>
            <person name="Sato H."/>
            <person name="Tonouchi N."/>
        </authorList>
    </citation>
    <scope>NUCLEOTIDE SEQUENCE</scope>
    <source>
        <strain evidence="1">NBRC 1967</strain>
    </source>
</reference>
<evidence type="ECO:0000313" key="1">
    <source>
        <dbReference type="EMBL" id="GME91593.1"/>
    </source>
</evidence>
<organism evidence="1 2">
    <name type="scientific">Candida boidinii</name>
    <name type="common">Yeast</name>
    <dbReference type="NCBI Taxonomy" id="5477"/>
    <lineage>
        <taxon>Eukaryota</taxon>
        <taxon>Fungi</taxon>
        <taxon>Dikarya</taxon>
        <taxon>Ascomycota</taxon>
        <taxon>Saccharomycotina</taxon>
        <taxon>Pichiomycetes</taxon>
        <taxon>Pichiales</taxon>
        <taxon>Pichiaceae</taxon>
        <taxon>Ogataea</taxon>
        <taxon>Ogataea/Candida clade</taxon>
    </lineage>
</organism>
<protein>
    <submittedName>
        <fullName evidence="1">Unnamed protein product</fullName>
    </submittedName>
</protein>
<proteinExistence type="predicted"/>
<evidence type="ECO:0000313" key="2">
    <source>
        <dbReference type="Proteomes" id="UP001165101"/>
    </source>
</evidence>
<name>A0ACB5TMM1_CANBO</name>
<gene>
    <name evidence="1" type="ORF">Cboi01_000236300</name>
</gene>
<accession>A0ACB5TMM1</accession>
<dbReference type="EMBL" id="BSXV01001054">
    <property type="protein sequence ID" value="GME91593.1"/>
    <property type="molecule type" value="Genomic_DNA"/>
</dbReference>
<keyword evidence="2" id="KW-1185">Reference proteome</keyword>
<sequence length="523" mass="61304">MNKSKTADQEKSEEKDDSEYDPSKETSEPIDVSEDSNKRKLDESNSESTTLDDSEEEGDSIKLWEPGYRNRYYQEKFHTKDEQEINRIKKDMTYCYIQGVSWVLLYYYQGCPSWNWYYPYHYAPFAADFNELSSMEITFKLGKPFHPFEQLMSVLPAASGHHLPEIFRPLMSDENSEIVDFYPEDFTIDMNGEKMAWKGVALLPFIDETRLLKVVRDKYQYLTDAELERNSLKGEVLYVGSKSKLFKKLNQELYSNKVEELTLHSSTSGLSGKASIAKDYDAEIDVPFHLNYETDKFMPVPSSTFMKVDYRMPPKVKGKSMILNGFIPHLRLLKQEDRDAIMYYNGRFNRNRNNFERKEVIDYKPHVGPHGKDSYTLRVGGYKGFINAYEEEKKRQSYGESYYGAHNTAYQAQQQSGYNNYSQGNQNNSYQNQNGGYNNSRYNNNNQGGYNRGGNNYNNNYSNNYNNNYSNNNYDNNNNNYNNNRNSYNNYNNRGNYNNNRGYNNNSNRYGGNQNQNQNNRRY</sequence>